<feature type="signal peptide" evidence="2">
    <location>
        <begin position="1"/>
        <end position="20"/>
    </location>
</feature>
<keyword evidence="1" id="KW-0472">Membrane</keyword>
<feature type="transmembrane region" description="Helical" evidence="1">
    <location>
        <begin position="420"/>
        <end position="441"/>
    </location>
</feature>
<proteinExistence type="predicted"/>
<comment type="caution">
    <text evidence="3">The sequence shown here is derived from an EMBL/GenBank/DDBJ whole genome shotgun (WGS) entry which is preliminary data.</text>
</comment>
<name>A0A7Z0QRH3_9GAMM</name>
<keyword evidence="2" id="KW-0732">Signal</keyword>
<reference evidence="3 4" key="1">
    <citation type="submission" date="2020-07" db="EMBL/GenBank/DDBJ databases">
        <title>isolation of Luteimonas sp. SJ-16.</title>
        <authorList>
            <person name="Huang X.-X."/>
            <person name="Xu L."/>
            <person name="Sun J.-Q."/>
        </authorList>
    </citation>
    <scope>NUCLEOTIDE SEQUENCE [LARGE SCALE GENOMIC DNA]</scope>
    <source>
        <strain evidence="3 4">SJ-16</strain>
    </source>
</reference>
<evidence type="ECO:0000256" key="2">
    <source>
        <dbReference type="SAM" id="SignalP"/>
    </source>
</evidence>
<sequence>MIRRRATAAAMALLVSPALADEFAVGWPLVLSEPAAGAHRVELDLDVYRHSASASLADIVVVDGDGRPVAAALWRDGSTPPAAAGICELPWFPLPAAAPGVRDDIAAISEIDMDGRVRRVQLRPGNATPGLAVLVDASAVERPVQALQLRWHDDQPDFEQAFDVYGSDDLQRWEPVQADARLLALQQGGARLDERRIVFDRSARWRYLRLVPRAPVAATLRIAGVSAELVAPAAARPWQWQALTPSGTDGAAGIYTYVLDARLPVERIDIVPAGASAARWSVDVRDDDEAEWRTLASDRLAFRVGEGAAGGHSPAIALDRALRMRHWRLRTAPPGPARAPELRVGYVPETLVFVAEGDAPYELRAGSVRARRADAPVAELVASLRRERTPTWQPALATTGERRVLAGDAALEPARDWTTWTLWGVLLLGVGLVGGLAIRLLRTPAGGT</sequence>
<evidence type="ECO:0000256" key="1">
    <source>
        <dbReference type="SAM" id="Phobius"/>
    </source>
</evidence>
<evidence type="ECO:0000313" key="3">
    <source>
        <dbReference type="EMBL" id="NYZ62430.1"/>
    </source>
</evidence>
<accession>A0A7Z0QRH3</accession>
<organism evidence="3 4">
    <name type="scientific">Luteimonas deserti</name>
    <dbReference type="NCBI Taxonomy" id="2752306"/>
    <lineage>
        <taxon>Bacteria</taxon>
        <taxon>Pseudomonadati</taxon>
        <taxon>Pseudomonadota</taxon>
        <taxon>Gammaproteobacteria</taxon>
        <taxon>Lysobacterales</taxon>
        <taxon>Lysobacteraceae</taxon>
        <taxon>Luteimonas</taxon>
    </lineage>
</organism>
<dbReference type="RefSeq" id="WP_180544645.1">
    <property type="nucleotide sequence ID" value="NZ_JACCJZ010000013.1"/>
</dbReference>
<keyword evidence="1" id="KW-0812">Transmembrane</keyword>
<evidence type="ECO:0000313" key="4">
    <source>
        <dbReference type="Proteomes" id="UP000589896"/>
    </source>
</evidence>
<gene>
    <name evidence="3" type="ORF">H0E82_06590</name>
</gene>
<dbReference type="EMBL" id="JACCJZ010000013">
    <property type="protein sequence ID" value="NYZ62430.1"/>
    <property type="molecule type" value="Genomic_DNA"/>
</dbReference>
<dbReference type="AlphaFoldDB" id="A0A7Z0QRH3"/>
<feature type="chain" id="PRO_5030781202" evidence="2">
    <location>
        <begin position="21"/>
        <end position="448"/>
    </location>
</feature>
<keyword evidence="1" id="KW-1133">Transmembrane helix</keyword>
<dbReference type="Pfam" id="PF13163">
    <property type="entry name" value="DUF3999"/>
    <property type="match status" value="1"/>
</dbReference>
<protein>
    <submittedName>
        <fullName evidence="3">DUF3999 domain-containing protein</fullName>
    </submittedName>
</protein>
<keyword evidence="4" id="KW-1185">Reference proteome</keyword>
<dbReference type="Proteomes" id="UP000589896">
    <property type="component" value="Unassembled WGS sequence"/>
</dbReference>
<dbReference type="InterPro" id="IPR025060">
    <property type="entry name" value="DUF3999"/>
</dbReference>